<evidence type="ECO:0000313" key="2">
    <source>
        <dbReference type="EMBL" id="SDZ88497.1"/>
    </source>
</evidence>
<feature type="transmembrane region" description="Helical" evidence="1">
    <location>
        <begin position="48"/>
        <end position="68"/>
    </location>
</feature>
<organism evidence="2 3">
    <name type="scientific">Flavobacterium gillisiae</name>
    <dbReference type="NCBI Taxonomy" id="150146"/>
    <lineage>
        <taxon>Bacteria</taxon>
        <taxon>Pseudomonadati</taxon>
        <taxon>Bacteroidota</taxon>
        <taxon>Flavobacteriia</taxon>
        <taxon>Flavobacteriales</taxon>
        <taxon>Flavobacteriaceae</taxon>
        <taxon>Flavobacterium</taxon>
    </lineage>
</organism>
<dbReference type="AlphaFoldDB" id="A0A1H3WMU6"/>
<gene>
    <name evidence="2" type="ORF">SAMN05443667_101155</name>
</gene>
<sequence length="256" mass="29530">MGFLKIRPLNGIFNNILIQKKGIRRGGCPFLFYFCTLNDIFIIMKKNIVLFVLFILPIVAYLFFASGVNGFTKLPVITPKINDFGDWQSLDGKKVSLDNKITILGFGGSNLIENRGNLFNLNEKIYQRYHTFKDLQFVMLCPIGTEDDVKSILDALDEFTDVSQWHFLFATPQEINSYYDQLKLVGKLDSHSGTPDVYIVDKARNLRGRKKVKEYKEGYNTFHPSELSNEMLDDFKVILYEYRAALKKNHNATKQL</sequence>
<keyword evidence="1" id="KW-0472">Membrane</keyword>
<dbReference type="Proteomes" id="UP000198951">
    <property type="component" value="Unassembled WGS sequence"/>
</dbReference>
<accession>A0A1H3WMU6</accession>
<dbReference type="STRING" id="150146.SAMN05443667_101155"/>
<keyword evidence="3" id="KW-1185">Reference proteome</keyword>
<dbReference type="EMBL" id="FNRD01000001">
    <property type="protein sequence ID" value="SDZ88497.1"/>
    <property type="molecule type" value="Genomic_DNA"/>
</dbReference>
<evidence type="ECO:0000256" key="1">
    <source>
        <dbReference type="SAM" id="Phobius"/>
    </source>
</evidence>
<keyword evidence="1" id="KW-1133">Transmembrane helix</keyword>
<name>A0A1H3WMU6_9FLAO</name>
<reference evidence="3" key="1">
    <citation type="submission" date="2016-10" db="EMBL/GenBank/DDBJ databases">
        <authorList>
            <person name="Varghese N."/>
            <person name="Submissions S."/>
        </authorList>
    </citation>
    <scope>NUCLEOTIDE SEQUENCE [LARGE SCALE GENOMIC DNA]</scope>
    <source>
        <strain evidence="3">DSM 22376</strain>
    </source>
</reference>
<protein>
    <submittedName>
        <fullName evidence="2">Uncharacterized protein</fullName>
    </submittedName>
</protein>
<keyword evidence="1" id="KW-0812">Transmembrane</keyword>
<evidence type="ECO:0000313" key="3">
    <source>
        <dbReference type="Proteomes" id="UP000198951"/>
    </source>
</evidence>
<proteinExistence type="predicted"/>
<dbReference type="Gene3D" id="3.40.30.10">
    <property type="entry name" value="Glutaredoxin"/>
    <property type="match status" value="1"/>
</dbReference>